<evidence type="ECO:0000313" key="3">
    <source>
        <dbReference type="Proteomes" id="UP000320582"/>
    </source>
</evidence>
<dbReference type="Proteomes" id="UP000320582">
    <property type="component" value="Unassembled WGS sequence"/>
</dbReference>
<dbReference type="AlphaFoldDB" id="A0A543KCZ3"/>
<proteinExistence type="predicted"/>
<organism evidence="2 3">
    <name type="scientific">Roseinatronobacter monicus</name>
    <dbReference type="NCBI Taxonomy" id="393481"/>
    <lineage>
        <taxon>Bacteria</taxon>
        <taxon>Pseudomonadati</taxon>
        <taxon>Pseudomonadota</taxon>
        <taxon>Alphaproteobacteria</taxon>
        <taxon>Rhodobacterales</taxon>
        <taxon>Paracoccaceae</taxon>
        <taxon>Roseinatronobacter</taxon>
    </lineage>
</organism>
<keyword evidence="2" id="KW-0548">Nucleotidyltransferase</keyword>
<gene>
    <name evidence="2" type="ORF">BD293_1508</name>
</gene>
<keyword evidence="3" id="KW-1185">Reference proteome</keyword>
<dbReference type="InterPro" id="IPR036425">
    <property type="entry name" value="MoaB/Mog-like_dom_sf"/>
</dbReference>
<dbReference type="SUPFAM" id="SSF53218">
    <property type="entry name" value="Molybdenum cofactor biosynthesis proteins"/>
    <property type="match status" value="1"/>
</dbReference>
<protein>
    <submittedName>
        <fullName evidence="2">Molybdenum cofactor cytidylyltransferase</fullName>
    </submittedName>
</protein>
<reference evidence="2 3" key="1">
    <citation type="submission" date="2019-06" db="EMBL/GenBank/DDBJ databases">
        <title>Genomic Encyclopedia of Archaeal and Bacterial Type Strains, Phase II (KMG-II): from individual species to whole genera.</title>
        <authorList>
            <person name="Goeker M."/>
        </authorList>
    </citation>
    <scope>NUCLEOTIDE SEQUENCE [LARGE SCALE GENOMIC DNA]</scope>
    <source>
        <strain evidence="2 3">DSM 18423</strain>
    </source>
</reference>
<dbReference type="RefSeq" id="WP_142080531.1">
    <property type="nucleotide sequence ID" value="NZ_VFPT01000001.1"/>
</dbReference>
<accession>A0A543KCZ3</accession>
<evidence type="ECO:0000256" key="1">
    <source>
        <dbReference type="SAM" id="MobiDB-lite"/>
    </source>
</evidence>
<keyword evidence="2" id="KW-0808">Transferase</keyword>
<dbReference type="CDD" id="cd03522">
    <property type="entry name" value="MoeA_like"/>
    <property type="match status" value="1"/>
</dbReference>
<dbReference type="OrthoDB" id="9779263at2"/>
<feature type="region of interest" description="Disordered" evidence="1">
    <location>
        <begin position="319"/>
        <end position="342"/>
    </location>
</feature>
<dbReference type="EMBL" id="VFPT01000001">
    <property type="protein sequence ID" value="TQM92887.1"/>
    <property type="molecule type" value="Genomic_DNA"/>
</dbReference>
<comment type="caution">
    <text evidence="2">The sequence shown here is derived from an EMBL/GenBank/DDBJ whole genome shotgun (WGS) entry which is preliminary data.</text>
</comment>
<evidence type="ECO:0000313" key="2">
    <source>
        <dbReference type="EMBL" id="TQM92887.1"/>
    </source>
</evidence>
<dbReference type="UniPathway" id="UPA00344"/>
<sequence>MKFGPVAVSDAAGAILAHSIALGATRLRKGRVLDIADLHALHAAGHEQVTVARLDATDMDEDAAALALARALVPDPKAAGLALKPVGTGRVNIVAQGPGVLKLRAAQVHAVNAIDPAITVATLPDLMRMDPGAMAATVKIIAYGVAASAVAQACAAGQGALQLLPPVLRRASLIQTRVRPDEDGAKGHAITAARLERMGVALDPVCVVPHQIAPLAQTLEKATGELVLILTGSATSDLYDTAPEALRRAGGKVAHFGMPVDPGNLLFLGQLGARPVIGLPGCAKSPALNGADWVMERIICGLDVTPADIMSMGVGGLLKEIPTRPRPRRQGEPAQHRTAPVD</sequence>
<name>A0A543KCZ3_9RHOB</name>
<dbReference type="GO" id="GO:0016779">
    <property type="term" value="F:nucleotidyltransferase activity"/>
    <property type="evidence" value="ECO:0007669"/>
    <property type="project" value="UniProtKB-KW"/>
</dbReference>
<dbReference type="Gene3D" id="3.40.980.10">
    <property type="entry name" value="MoaB/Mog-like domain"/>
    <property type="match status" value="1"/>
</dbReference>